<evidence type="ECO:0000313" key="2">
    <source>
        <dbReference type="EMBL" id="GHB24611.1"/>
    </source>
</evidence>
<evidence type="ECO:0000313" key="3">
    <source>
        <dbReference type="Proteomes" id="UP000642809"/>
    </source>
</evidence>
<dbReference type="Pfam" id="PF12867">
    <property type="entry name" value="DinB_2"/>
    <property type="match status" value="1"/>
</dbReference>
<comment type="caution">
    <text evidence="2">The sequence shown here is derived from an EMBL/GenBank/DDBJ whole genome shotgun (WGS) entry which is preliminary data.</text>
</comment>
<feature type="domain" description="DinB-like" evidence="1">
    <location>
        <begin position="37"/>
        <end position="165"/>
    </location>
</feature>
<keyword evidence="3" id="KW-1185">Reference proteome</keyword>
<name>A0A8J3G3N3_9BACT</name>
<sequence length="172" mass="19498">MNASMMPSTGEYHPYYQSYLENIAEKDVHALIVDQIEEVRSIFKDKHEAWAETPYAVGKWTPKELLAHITDTDRVMAFRAFCFARGEEASLPGFDQDVYIANGQFNQFSIESLIEDFAANRKAIAALLQTITQEQFLLTGTANDNKVSVRALIAIIPGHAAHHLTILRERYH</sequence>
<reference evidence="2" key="2">
    <citation type="submission" date="2020-09" db="EMBL/GenBank/DDBJ databases">
        <authorList>
            <person name="Sun Q."/>
            <person name="Kim S."/>
        </authorList>
    </citation>
    <scope>NUCLEOTIDE SEQUENCE</scope>
    <source>
        <strain evidence="2">KCTC 23224</strain>
    </source>
</reference>
<organism evidence="2 3">
    <name type="scientific">Mongoliitalea lutea</name>
    <dbReference type="NCBI Taxonomy" id="849756"/>
    <lineage>
        <taxon>Bacteria</taxon>
        <taxon>Pseudomonadati</taxon>
        <taxon>Bacteroidota</taxon>
        <taxon>Cytophagia</taxon>
        <taxon>Cytophagales</taxon>
        <taxon>Cyclobacteriaceae</taxon>
        <taxon>Mongoliitalea</taxon>
    </lineage>
</organism>
<dbReference type="Proteomes" id="UP000642809">
    <property type="component" value="Unassembled WGS sequence"/>
</dbReference>
<proteinExistence type="predicted"/>
<accession>A0A8J3G3N3</accession>
<dbReference type="InterPro" id="IPR024775">
    <property type="entry name" value="DinB-like"/>
</dbReference>
<gene>
    <name evidence="2" type="ORF">GCM10008106_01680</name>
</gene>
<dbReference type="Gene3D" id="1.20.120.450">
    <property type="entry name" value="dinb family like domain"/>
    <property type="match status" value="1"/>
</dbReference>
<dbReference type="EMBL" id="BMYF01000001">
    <property type="protein sequence ID" value="GHB24611.1"/>
    <property type="molecule type" value="Genomic_DNA"/>
</dbReference>
<reference evidence="2" key="1">
    <citation type="journal article" date="2014" name="Int. J. Syst. Evol. Microbiol.">
        <title>Complete genome sequence of Corynebacterium casei LMG S-19264T (=DSM 44701T), isolated from a smear-ripened cheese.</title>
        <authorList>
            <consortium name="US DOE Joint Genome Institute (JGI-PGF)"/>
            <person name="Walter F."/>
            <person name="Albersmeier A."/>
            <person name="Kalinowski J."/>
            <person name="Ruckert C."/>
        </authorList>
    </citation>
    <scope>NUCLEOTIDE SEQUENCE</scope>
    <source>
        <strain evidence="2">KCTC 23224</strain>
    </source>
</reference>
<dbReference type="AlphaFoldDB" id="A0A8J3G3N3"/>
<dbReference type="SUPFAM" id="SSF109854">
    <property type="entry name" value="DinB/YfiT-like putative metalloenzymes"/>
    <property type="match status" value="1"/>
</dbReference>
<dbReference type="RefSeq" id="WP_189578449.1">
    <property type="nucleotide sequence ID" value="NZ_BMYF01000001.1"/>
</dbReference>
<evidence type="ECO:0000259" key="1">
    <source>
        <dbReference type="Pfam" id="PF12867"/>
    </source>
</evidence>
<protein>
    <recommendedName>
        <fullName evidence="1">DinB-like domain-containing protein</fullName>
    </recommendedName>
</protein>
<dbReference type="InterPro" id="IPR034660">
    <property type="entry name" value="DinB/YfiT-like"/>
</dbReference>